<dbReference type="Pfam" id="PF00392">
    <property type="entry name" value="GntR"/>
    <property type="match status" value="1"/>
</dbReference>
<organism evidence="5 6">
    <name type="scientific">Sphaerotilus mobilis</name>
    <dbReference type="NCBI Taxonomy" id="47994"/>
    <lineage>
        <taxon>Bacteria</taxon>
        <taxon>Pseudomonadati</taxon>
        <taxon>Pseudomonadota</taxon>
        <taxon>Betaproteobacteria</taxon>
        <taxon>Burkholderiales</taxon>
        <taxon>Sphaerotilaceae</taxon>
        <taxon>Sphaerotilus</taxon>
    </lineage>
</organism>
<dbReference type="SMART" id="SM00345">
    <property type="entry name" value="HTH_GNTR"/>
    <property type="match status" value="1"/>
</dbReference>
<dbReference type="GO" id="GO:0003700">
    <property type="term" value="F:DNA-binding transcription factor activity"/>
    <property type="evidence" value="ECO:0007669"/>
    <property type="project" value="InterPro"/>
</dbReference>
<dbReference type="InterPro" id="IPR036390">
    <property type="entry name" value="WH_DNA-bd_sf"/>
</dbReference>
<dbReference type="EMBL" id="SGWV01000007">
    <property type="protein sequence ID" value="RZS58217.1"/>
    <property type="molecule type" value="Genomic_DNA"/>
</dbReference>
<dbReference type="Proteomes" id="UP000293433">
    <property type="component" value="Unassembled WGS sequence"/>
</dbReference>
<dbReference type="GO" id="GO:0003677">
    <property type="term" value="F:DNA binding"/>
    <property type="evidence" value="ECO:0007669"/>
    <property type="project" value="UniProtKB-KW"/>
</dbReference>
<gene>
    <name evidence="5" type="ORF">EV685_0499</name>
</gene>
<proteinExistence type="predicted"/>
<evidence type="ECO:0000256" key="3">
    <source>
        <dbReference type="ARBA" id="ARBA00023163"/>
    </source>
</evidence>
<keyword evidence="1" id="KW-0805">Transcription regulation</keyword>
<name>A0A4Q7LV84_9BURK</name>
<dbReference type="SUPFAM" id="SSF46785">
    <property type="entry name" value="Winged helix' DNA-binding domain"/>
    <property type="match status" value="1"/>
</dbReference>
<dbReference type="InterPro" id="IPR008920">
    <property type="entry name" value="TF_FadR/GntR_C"/>
</dbReference>
<dbReference type="InterPro" id="IPR036388">
    <property type="entry name" value="WH-like_DNA-bd_sf"/>
</dbReference>
<dbReference type="InterPro" id="IPR000524">
    <property type="entry name" value="Tscrpt_reg_HTH_GntR"/>
</dbReference>
<dbReference type="PANTHER" id="PTHR43537:SF53">
    <property type="entry name" value="HTH-TYPE TRANSCRIPTIONAL REPRESSOR NANR"/>
    <property type="match status" value="1"/>
</dbReference>
<protein>
    <submittedName>
        <fullName evidence="5">GntR family transcriptional regulator</fullName>
    </submittedName>
</protein>
<dbReference type="InterPro" id="IPR011711">
    <property type="entry name" value="GntR_C"/>
</dbReference>
<dbReference type="AlphaFoldDB" id="A0A4Q7LV84"/>
<dbReference type="CDD" id="cd07377">
    <property type="entry name" value="WHTH_GntR"/>
    <property type="match status" value="1"/>
</dbReference>
<dbReference type="SUPFAM" id="SSF48008">
    <property type="entry name" value="GntR ligand-binding domain-like"/>
    <property type="match status" value="1"/>
</dbReference>
<dbReference type="Pfam" id="PF07729">
    <property type="entry name" value="FCD"/>
    <property type="match status" value="1"/>
</dbReference>
<evidence type="ECO:0000259" key="4">
    <source>
        <dbReference type="PROSITE" id="PS50949"/>
    </source>
</evidence>
<evidence type="ECO:0000256" key="1">
    <source>
        <dbReference type="ARBA" id="ARBA00023015"/>
    </source>
</evidence>
<dbReference type="SMART" id="SM00895">
    <property type="entry name" value="FCD"/>
    <property type="match status" value="1"/>
</dbReference>
<evidence type="ECO:0000313" key="5">
    <source>
        <dbReference type="EMBL" id="RZS58217.1"/>
    </source>
</evidence>
<dbReference type="Gene3D" id="1.10.10.10">
    <property type="entry name" value="Winged helix-like DNA-binding domain superfamily/Winged helix DNA-binding domain"/>
    <property type="match status" value="1"/>
</dbReference>
<keyword evidence="6" id="KW-1185">Reference proteome</keyword>
<reference evidence="5 6" key="1">
    <citation type="submission" date="2019-02" db="EMBL/GenBank/DDBJ databases">
        <title>Genomic Encyclopedia of Type Strains, Phase IV (KMG-IV): sequencing the most valuable type-strain genomes for metagenomic binning, comparative biology and taxonomic classification.</title>
        <authorList>
            <person name="Goeker M."/>
        </authorList>
    </citation>
    <scope>NUCLEOTIDE SEQUENCE [LARGE SCALE GENOMIC DNA]</scope>
    <source>
        <strain evidence="5 6">DSM 10617</strain>
    </source>
</reference>
<comment type="caution">
    <text evidence="5">The sequence shown here is derived from an EMBL/GenBank/DDBJ whole genome shotgun (WGS) entry which is preliminary data.</text>
</comment>
<keyword evidence="2" id="KW-0238">DNA-binding</keyword>
<evidence type="ECO:0000256" key="2">
    <source>
        <dbReference type="ARBA" id="ARBA00023125"/>
    </source>
</evidence>
<dbReference type="Gene3D" id="1.20.120.530">
    <property type="entry name" value="GntR ligand-binding domain-like"/>
    <property type="match status" value="1"/>
</dbReference>
<accession>A0A4Q7LV84</accession>
<dbReference type="PANTHER" id="PTHR43537">
    <property type="entry name" value="TRANSCRIPTIONAL REGULATOR, GNTR FAMILY"/>
    <property type="match status" value="1"/>
</dbReference>
<dbReference type="PRINTS" id="PR00035">
    <property type="entry name" value="HTHGNTR"/>
</dbReference>
<feature type="domain" description="HTH gntR-type" evidence="4">
    <location>
        <begin position="10"/>
        <end position="77"/>
    </location>
</feature>
<keyword evidence="3" id="KW-0804">Transcription</keyword>
<dbReference type="PROSITE" id="PS50949">
    <property type="entry name" value="HTH_GNTR"/>
    <property type="match status" value="1"/>
</dbReference>
<evidence type="ECO:0000313" key="6">
    <source>
        <dbReference type="Proteomes" id="UP000293433"/>
    </source>
</evidence>
<sequence length="236" mass="25834">MASSNSSMNPGSKADIAERVVQSILARRLQPGERLGEQDLADMFEVSRTLVREALMQLQARGFVEVRSRVGWYVVEPSFEEARETYAARRVIETGMLREAGVPLASALRQLREHVAAERDAIQTADAGARSVALADFHVCLAECLGNRFLTAMMVDLSARTTLVSALYQSQTEAQGSNDDHARIVEALAVGDNMLAASLMREHIDRLAARLDEKLASTVRSSDRLRAALLPGDRPA</sequence>